<reference evidence="1" key="1">
    <citation type="submission" date="2023-07" db="EMBL/GenBank/DDBJ databases">
        <title>Genome content predicts the carbon catabolic preferences of heterotrophic bacteria.</title>
        <authorList>
            <person name="Gralka M."/>
        </authorList>
    </citation>
    <scope>NUCLEOTIDE SEQUENCE</scope>
    <source>
        <strain evidence="1">I2M16</strain>
    </source>
</reference>
<dbReference type="EMBL" id="JAUOPG010000001">
    <property type="protein sequence ID" value="MDO6451972.1"/>
    <property type="molecule type" value="Genomic_DNA"/>
</dbReference>
<protein>
    <recommendedName>
        <fullName evidence="3">SbsA Ig-like domain-containing protein</fullName>
    </recommendedName>
</protein>
<organism evidence="1 2">
    <name type="scientific">Neptunomonas phycophila</name>
    <dbReference type="NCBI Taxonomy" id="1572645"/>
    <lineage>
        <taxon>Bacteria</taxon>
        <taxon>Pseudomonadati</taxon>
        <taxon>Pseudomonadota</taxon>
        <taxon>Gammaproteobacteria</taxon>
        <taxon>Oceanospirillales</taxon>
        <taxon>Oceanospirillaceae</taxon>
        <taxon>Neptunomonas</taxon>
    </lineage>
</organism>
<name>A0AAW7XFW5_9GAMM</name>
<dbReference type="AlphaFoldDB" id="A0AAW7XFW5"/>
<gene>
    <name evidence="1" type="ORF">Q4490_00210</name>
</gene>
<comment type="caution">
    <text evidence="1">The sequence shown here is derived from an EMBL/GenBank/DDBJ whole genome shotgun (WGS) entry which is preliminary data.</text>
</comment>
<evidence type="ECO:0000313" key="2">
    <source>
        <dbReference type="Proteomes" id="UP001169862"/>
    </source>
</evidence>
<proteinExistence type="predicted"/>
<evidence type="ECO:0000313" key="1">
    <source>
        <dbReference type="EMBL" id="MDO6451972.1"/>
    </source>
</evidence>
<evidence type="ECO:0008006" key="3">
    <source>
        <dbReference type="Google" id="ProtNLM"/>
    </source>
</evidence>
<accession>A0AAW7XFW5</accession>
<dbReference type="RefSeq" id="WP_303547956.1">
    <property type="nucleotide sequence ID" value="NZ_JAUOPG010000001.1"/>
</dbReference>
<sequence>MVESAGTLSIEMDADDTQVNVAETAYIDGATLVLTFDQTPTAGTEYTLLTASNIGGEFANVDADQVTINLTYNDNSIVATVE</sequence>
<dbReference type="Proteomes" id="UP001169862">
    <property type="component" value="Unassembled WGS sequence"/>
</dbReference>